<reference evidence="2" key="1">
    <citation type="journal article" date="2011" name="PLoS Genet.">
        <title>Genomic analysis of the necrotrophic fungal pathogens Sclerotinia sclerotiorum and Botrytis cinerea.</title>
        <authorList>
            <person name="Amselem J."/>
            <person name="Cuomo C.A."/>
            <person name="van Kan J.A."/>
            <person name="Viaud M."/>
            <person name="Benito E.P."/>
            <person name="Couloux A."/>
            <person name="Coutinho P.M."/>
            <person name="de Vries R.P."/>
            <person name="Dyer P.S."/>
            <person name="Fillinger S."/>
            <person name="Fournier E."/>
            <person name="Gout L."/>
            <person name="Hahn M."/>
            <person name="Kohn L."/>
            <person name="Lapalu N."/>
            <person name="Plummer K.M."/>
            <person name="Pradier J.M."/>
            <person name="Quevillon E."/>
            <person name="Sharon A."/>
            <person name="Simon A."/>
            <person name="ten Have A."/>
            <person name="Tudzynski B."/>
            <person name="Tudzynski P."/>
            <person name="Wincker P."/>
            <person name="Andrew M."/>
            <person name="Anthouard V."/>
            <person name="Beever R.E."/>
            <person name="Beffa R."/>
            <person name="Benoit I."/>
            <person name="Bouzid O."/>
            <person name="Brault B."/>
            <person name="Chen Z."/>
            <person name="Choquer M."/>
            <person name="Collemare J."/>
            <person name="Cotton P."/>
            <person name="Danchin E.G."/>
            <person name="Da Silva C."/>
            <person name="Gautier A."/>
            <person name="Giraud C."/>
            <person name="Giraud T."/>
            <person name="Gonzalez C."/>
            <person name="Grossetete S."/>
            <person name="Guldener U."/>
            <person name="Henrissat B."/>
            <person name="Howlett B.J."/>
            <person name="Kodira C."/>
            <person name="Kretschmer M."/>
            <person name="Lappartient A."/>
            <person name="Leroch M."/>
            <person name="Levis C."/>
            <person name="Mauceli E."/>
            <person name="Neuveglise C."/>
            <person name="Oeser B."/>
            <person name="Pearson M."/>
            <person name="Poulain J."/>
            <person name="Poussereau N."/>
            <person name="Quesneville H."/>
            <person name="Rascle C."/>
            <person name="Schumacher J."/>
            <person name="Segurens B."/>
            <person name="Sexton A."/>
            <person name="Silva E."/>
            <person name="Sirven C."/>
            <person name="Soanes D.M."/>
            <person name="Talbot N.J."/>
            <person name="Templeton M."/>
            <person name="Yandava C."/>
            <person name="Yarden O."/>
            <person name="Zeng Q."/>
            <person name="Rollins J.A."/>
            <person name="Lebrun M.H."/>
            <person name="Dickman M."/>
        </authorList>
    </citation>
    <scope>NUCLEOTIDE SEQUENCE [LARGE SCALE GENOMIC DNA]</scope>
    <source>
        <strain evidence="2">T4</strain>
    </source>
</reference>
<gene>
    <name evidence="1" type="ORF">BofuT4_uP093190.1</name>
</gene>
<evidence type="ECO:0000313" key="1">
    <source>
        <dbReference type="EMBL" id="CCD50047.1"/>
    </source>
</evidence>
<name>G2YE49_BOTF4</name>
<dbReference type="EMBL" id="FQ790322">
    <property type="protein sequence ID" value="CCD50047.1"/>
    <property type="molecule type" value="Genomic_DNA"/>
</dbReference>
<proteinExistence type="predicted"/>
<evidence type="ECO:0000313" key="2">
    <source>
        <dbReference type="Proteomes" id="UP000008177"/>
    </source>
</evidence>
<dbReference type="InParanoid" id="G2YE49"/>
<accession>G2YE49</accession>
<protein>
    <submittedName>
        <fullName evidence="1">Uncharacterized protein</fullName>
    </submittedName>
</protein>
<dbReference type="AlphaFoldDB" id="G2YE49"/>
<sequence length="45" mass="5202">MFGEGTNMTNSFDRPFCLLISCSEYLIIRKNDLIRLFISLADTEI</sequence>
<dbReference type="Proteomes" id="UP000008177">
    <property type="component" value="Unplaced contigs"/>
</dbReference>
<dbReference type="HOGENOM" id="CLU_3207540_0_0_1"/>
<organism evidence="1 2">
    <name type="scientific">Botryotinia fuckeliana (strain T4)</name>
    <name type="common">Noble rot fungus</name>
    <name type="synonym">Botrytis cinerea</name>
    <dbReference type="NCBI Taxonomy" id="999810"/>
    <lineage>
        <taxon>Eukaryota</taxon>
        <taxon>Fungi</taxon>
        <taxon>Dikarya</taxon>
        <taxon>Ascomycota</taxon>
        <taxon>Pezizomycotina</taxon>
        <taxon>Leotiomycetes</taxon>
        <taxon>Helotiales</taxon>
        <taxon>Sclerotiniaceae</taxon>
        <taxon>Botrytis</taxon>
    </lineage>
</organism>